<evidence type="ECO:0000313" key="2">
    <source>
        <dbReference type="Proteomes" id="UP000077098"/>
    </source>
</evidence>
<organism evidence="1 2">
    <name type="scientific">Agrobacterium tumefaciens</name>
    <dbReference type="NCBI Taxonomy" id="358"/>
    <lineage>
        <taxon>Bacteria</taxon>
        <taxon>Pseudomonadati</taxon>
        <taxon>Pseudomonadota</taxon>
        <taxon>Alphaproteobacteria</taxon>
        <taxon>Hyphomicrobiales</taxon>
        <taxon>Rhizobiaceae</taxon>
        <taxon>Rhizobium/Agrobacterium group</taxon>
        <taxon>Agrobacterium</taxon>
        <taxon>Agrobacterium tumefaciens complex</taxon>
    </lineage>
</organism>
<comment type="caution">
    <text evidence="1">The sequence shown here is derived from an EMBL/GenBank/DDBJ whole genome shotgun (WGS) entry which is preliminary data.</text>
</comment>
<dbReference type="InterPro" id="IPR038578">
    <property type="entry name" value="GT29-like_sf"/>
</dbReference>
<evidence type="ECO:0000313" key="1">
    <source>
        <dbReference type="EMBL" id="OAE47822.1"/>
    </source>
</evidence>
<dbReference type="AlphaFoldDB" id="A0A176XGG8"/>
<proteinExistence type="predicted"/>
<dbReference type="EMBL" id="LXPS01000009">
    <property type="protein sequence ID" value="OAE47822.1"/>
    <property type="molecule type" value="Genomic_DNA"/>
</dbReference>
<gene>
    <name evidence="1" type="ORF">A7J57_06215</name>
</gene>
<dbReference type="Proteomes" id="UP000077098">
    <property type="component" value="Unassembled WGS sequence"/>
</dbReference>
<dbReference type="Gene3D" id="3.90.1480.20">
    <property type="entry name" value="Glycosyl transferase family 29"/>
    <property type="match status" value="1"/>
</dbReference>
<dbReference type="RefSeq" id="WP_063948244.1">
    <property type="nucleotide sequence ID" value="NZ_LXPS01000009.1"/>
</dbReference>
<accession>A0A176XGG8</accession>
<sequence>MGRRIAIVGNGELPPGTARLIDRSDIVIRFNDCRSLGLGGTRTDVVAVCNTGRPGREMTEGAEWRESDGVRQAAAIWSVRDPAKFAEMEPDIRARWPELTDFCLDYTAAFAAIARAGGKSHVVIHREVHERLDVALEAYKPEPYVCPSTGLVAIAHVLETVSGEDDEVAIAGFGHQGWSGHPFSAEKQLVETLAVARRLKRISPTSIFSASEGA</sequence>
<reference evidence="1 2" key="1">
    <citation type="submission" date="2016-05" db="EMBL/GenBank/DDBJ databases">
        <authorList>
            <person name="Lavstsen T."/>
            <person name="Jespersen J.S."/>
        </authorList>
    </citation>
    <scope>NUCLEOTIDE SEQUENCE [LARGE SCALE GENOMIC DNA]</scope>
    <source>
        <strain evidence="1 2">KCJ1736</strain>
    </source>
</reference>
<protein>
    <submittedName>
        <fullName evidence="1">Urease operon accessory protein</fullName>
    </submittedName>
</protein>
<name>A0A176XGG8_AGRTU</name>